<gene>
    <name evidence="2" type="ORF">OC842_005381</name>
</gene>
<keyword evidence="1" id="KW-0472">Membrane</keyword>
<proteinExistence type="predicted"/>
<reference evidence="2" key="1">
    <citation type="journal article" date="2023" name="PhytoFront">
        <title>Draft Genome Resources of Seven Strains of Tilletia horrida, Causal Agent of Kernel Smut of Rice.</title>
        <authorList>
            <person name="Khanal S."/>
            <person name="Antony Babu S."/>
            <person name="Zhou X.G."/>
        </authorList>
    </citation>
    <scope>NUCLEOTIDE SEQUENCE</scope>
    <source>
        <strain evidence="2">TX3</strain>
    </source>
</reference>
<accession>A0AAN6JIN3</accession>
<feature type="transmembrane region" description="Helical" evidence="1">
    <location>
        <begin position="119"/>
        <end position="139"/>
    </location>
</feature>
<dbReference type="AlphaFoldDB" id="A0AAN6JIN3"/>
<name>A0AAN6JIN3_9BASI</name>
<evidence type="ECO:0000256" key="1">
    <source>
        <dbReference type="SAM" id="Phobius"/>
    </source>
</evidence>
<protein>
    <submittedName>
        <fullName evidence="2">Uncharacterized protein</fullName>
    </submittedName>
</protein>
<feature type="transmembrane region" description="Helical" evidence="1">
    <location>
        <begin position="42"/>
        <end position="66"/>
    </location>
</feature>
<comment type="caution">
    <text evidence="2">The sequence shown here is derived from an EMBL/GenBank/DDBJ whole genome shotgun (WGS) entry which is preliminary data.</text>
</comment>
<feature type="transmembrane region" description="Helical" evidence="1">
    <location>
        <begin position="78"/>
        <end position="99"/>
    </location>
</feature>
<keyword evidence="1" id="KW-1133">Transmembrane helix</keyword>
<sequence length="170" mass="18909">MASASSSIAATATDTLWPTPSTATQPVSYEELYLIEQALIPFAVRNLCIQIAFSSAIVTLYAFLVLLSQPHHRRTWTFALVTLVATLFFVTAFTNSAQLTHSLLHPTTKVPLGIEFCDAFITLCLPWFADWVIFLRAVALVPVRDRRKPKYMALGILILLIKVIRGGFLI</sequence>
<feature type="transmembrane region" description="Helical" evidence="1">
    <location>
        <begin position="151"/>
        <end position="168"/>
    </location>
</feature>
<dbReference type="EMBL" id="JAPDMQ010000379">
    <property type="protein sequence ID" value="KAK0525836.1"/>
    <property type="molecule type" value="Genomic_DNA"/>
</dbReference>
<organism evidence="2 3">
    <name type="scientific">Tilletia horrida</name>
    <dbReference type="NCBI Taxonomy" id="155126"/>
    <lineage>
        <taxon>Eukaryota</taxon>
        <taxon>Fungi</taxon>
        <taxon>Dikarya</taxon>
        <taxon>Basidiomycota</taxon>
        <taxon>Ustilaginomycotina</taxon>
        <taxon>Exobasidiomycetes</taxon>
        <taxon>Tilletiales</taxon>
        <taxon>Tilletiaceae</taxon>
        <taxon>Tilletia</taxon>
    </lineage>
</organism>
<evidence type="ECO:0000313" key="3">
    <source>
        <dbReference type="Proteomes" id="UP001176521"/>
    </source>
</evidence>
<keyword evidence="3" id="KW-1185">Reference proteome</keyword>
<keyword evidence="1" id="KW-0812">Transmembrane</keyword>
<evidence type="ECO:0000313" key="2">
    <source>
        <dbReference type="EMBL" id="KAK0525836.1"/>
    </source>
</evidence>
<dbReference type="Proteomes" id="UP001176521">
    <property type="component" value="Unassembled WGS sequence"/>
</dbReference>